<protein>
    <submittedName>
        <fullName evidence="1">Uncharacterized protein</fullName>
    </submittedName>
</protein>
<sequence length="312" mass="35108">MVLSAFLISDADVFTGPEWETGFGERPWSKLSVRAAEGMRGVISAATIPFQLEHDSVTQRHFNRFLMAERIRRLKDVEPGAGLKPEDEALASEIAQQCMDDFQSSEVGRNTIRNDIVNGLHRHMQSKNISFATRELLYQAQVSSWSIFENFCKSFIVTWLNEHPYVSKDVLSIKRFQKMIGGQSLNIDNISGFGFDLTKSMGDVIFSGVKLDGFEVLKDLCKVLLSDDRVQRAFGNDLYFLNKSRHLIVHRRAEVDLEFLNSTGKSYQIGDLMHIDSQDIERSFEAVREAILAIMFAAEVRVGSASTGPSAV</sequence>
<dbReference type="AlphaFoldDB" id="A0A1L3I5P5"/>
<dbReference type="RefSeq" id="WP_102870100.1">
    <property type="nucleotide sequence ID" value="NZ_CP016364.1"/>
</dbReference>
<dbReference type="Proteomes" id="UP000183859">
    <property type="component" value="Chromosome"/>
</dbReference>
<keyword evidence="2" id="KW-1185">Reference proteome</keyword>
<dbReference type="KEGG" id="php:PhaeoP97_02012"/>
<organism evidence="1 2">
    <name type="scientific">Phaeobacter porticola</name>
    <dbReference type="NCBI Taxonomy" id="1844006"/>
    <lineage>
        <taxon>Bacteria</taxon>
        <taxon>Pseudomonadati</taxon>
        <taxon>Pseudomonadota</taxon>
        <taxon>Alphaproteobacteria</taxon>
        <taxon>Rhodobacterales</taxon>
        <taxon>Roseobacteraceae</taxon>
        <taxon>Phaeobacter</taxon>
    </lineage>
</organism>
<evidence type="ECO:0000313" key="1">
    <source>
        <dbReference type="EMBL" id="APG47418.1"/>
    </source>
</evidence>
<dbReference type="OrthoDB" id="7064950at2"/>
<evidence type="ECO:0000313" key="2">
    <source>
        <dbReference type="Proteomes" id="UP000183859"/>
    </source>
</evidence>
<proteinExistence type="predicted"/>
<dbReference type="EMBL" id="CP016364">
    <property type="protein sequence ID" value="APG47418.1"/>
    <property type="molecule type" value="Genomic_DNA"/>
</dbReference>
<reference evidence="2" key="1">
    <citation type="submission" date="2016-07" db="EMBL/GenBank/DDBJ databases">
        <title>Phaeobacter portensis sp. nov., a tropodithietic acid producing bacterium isolated from a German harbor.</title>
        <authorList>
            <person name="Freese H.M."/>
            <person name="Bunk B."/>
            <person name="Breider S."/>
            <person name="Brinkhoff T."/>
        </authorList>
    </citation>
    <scope>NUCLEOTIDE SEQUENCE [LARGE SCALE GENOMIC DNA]</scope>
    <source>
        <strain evidence="2">P97</strain>
    </source>
</reference>
<name>A0A1L3I5P5_9RHOB</name>
<gene>
    <name evidence="1" type="ORF">PhaeoP97_02012</name>
</gene>
<accession>A0A1L3I5P5</accession>